<proteinExistence type="predicted"/>
<dbReference type="EMBL" id="CAJHJF010008311">
    <property type="protein sequence ID" value="CAD6966085.1"/>
    <property type="molecule type" value="Genomic_DNA"/>
</dbReference>
<reference evidence="1 2" key="1">
    <citation type="submission" date="2020-10" db="EMBL/GenBank/DDBJ databases">
        <authorList>
            <person name="Sedaghatjoo S."/>
        </authorList>
    </citation>
    <scope>NUCLEOTIDE SEQUENCE [LARGE SCALE GENOMIC DNA]</scope>
    <source>
        <strain evidence="1 2">LLFL</strain>
    </source>
</reference>
<dbReference type="AlphaFoldDB" id="A0A9N8QPR4"/>
<organism evidence="1 2">
    <name type="scientific">Tilletia laevis</name>
    <dbReference type="NCBI Taxonomy" id="157183"/>
    <lineage>
        <taxon>Eukaryota</taxon>
        <taxon>Fungi</taxon>
        <taxon>Dikarya</taxon>
        <taxon>Basidiomycota</taxon>
        <taxon>Ustilaginomycotina</taxon>
        <taxon>Exobasidiomycetes</taxon>
        <taxon>Tilletiales</taxon>
        <taxon>Tilletiaceae</taxon>
        <taxon>Tilletia</taxon>
    </lineage>
</organism>
<protein>
    <submittedName>
        <fullName evidence="1">Uncharacterized protein</fullName>
    </submittedName>
</protein>
<keyword evidence="2" id="KW-1185">Reference proteome</keyword>
<name>A0A9N8QPR4_9BASI</name>
<feature type="non-terminal residue" evidence="1">
    <location>
        <position position="1"/>
    </location>
</feature>
<evidence type="ECO:0000313" key="2">
    <source>
        <dbReference type="Proteomes" id="UP000836404"/>
    </source>
</evidence>
<comment type="caution">
    <text evidence="1">The sequence shown here is derived from an EMBL/GenBank/DDBJ whole genome shotgun (WGS) entry which is preliminary data.</text>
</comment>
<gene>
    <name evidence="1" type="ORF">JKILLFL_G904</name>
</gene>
<dbReference type="Proteomes" id="UP000836404">
    <property type="component" value="Unassembled WGS sequence"/>
</dbReference>
<accession>A0A9N8QPR4</accession>
<evidence type="ECO:0000313" key="1">
    <source>
        <dbReference type="EMBL" id="CAD6966085.1"/>
    </source>
</evidence>
<sequence>IWTSVLDWREPKTLCEYMQHAFKESILFYVFNPLFHSVLIWIHGSLCLEAALRASVVVECRWQRCRA</sequence>